<evidence type="ECO:0000313" key="10">
    <source>
        <dbReference type="EMBL" id="TKS55234.1"/>
    </source>
</evidence>
<evidence type="ECO:0000256" key="5">
    <source>
        <dbReference type="HAMAP-Rule" id="MF_01114"/>
    </source>
</evidence>
<evidence type="ECO:0000256" key="1">
    <source>
        <dbReference type="ARBA" id="ARBA00004496"/>
    </source>
</evidence>
<comment type="similarity">
    <text evidence="2 5">Belongs to the RecX family.</text>
</comment>
<evidence type="ECO:0000256" key="2">
    <source>
        <dbReference type="ARBA" id="ARBA00009695"/>
    </source>
</evidence>
<comment type="subcellular location">
    <subcellularLocation>
        <location evidence="1 5">Cytoplasm</location>
    </subcellularLocation>
</comment>
<evidence type="ECO:0000256" key="3">
    <source>
        <dbReference type="ARBA" id="ARBA00018111"/>
    </source>
</evidence>
<dbReference type="GO" id="GO:0006282">
    <property type="term" value="P:regulation of DNA repair"/>
    <property type="evidence" value="ECO:0007669"/>
    <property type="project" value="UniProtKB-UniRule"/>
</dbReference>
<dbReference type="EMBL" id="SPUH01000001">
    <property type="protein sequence ID" value="TKS55234.1"/>
    <property type="molecule type" value="Genomic_DNA"/>
</dbReference>
<reference evidence="10 11" key="1">
    <citation type="submission" date="2019-01" db="EMBL/GenBank/DDBJ databases">
        <authorList>
            <person name="Zhang S."/>
        </authorList>
    </citation>
    <scope>NUCLEOTIDE SEQUENCE [LARGE SCALE GENOMIC DNA]</scope>
    <source>
        <strain evidence="10 11">1626</strain>
    </source>
</reference>
<dbReference type="Gene3D" id="1.10.10.10">
    <property type="entry name" value="Winged helix-like DNA-binding domain superfamily/Winged helix DNA-binding domain"/>
    <property type="match status" value="3"/>
</dbReference>
<dbReference type="Pfam" id="PF21982">
    <property type="entry name" value="RecX_HTH1"/>
    <property type="match status" value="1"/>
</dbReference>
<feature type="domain" description="RecX third three-helical" evidence="8">
    <location>
        <begin position="124"/>
        <end position="172"/>
    </location>
</feature>
<evidence type="ECO:0000256" key="4">
    <source>
        <dbReference type="ARBA" id="ARBA00022490"/>
    </source>
</evidence>
<dbReference type="InterPro" id="IPR053924">
    <property type="entry name" value="RecX_HTH_2nd"/>
</dbReference>
<dbReference type="Pfam" id="PF21981">
    <property type="entry name" value="RecX_HTH3"/>
    <property type="match status" value="1"/>
</dbReference>
<dbReference type="InterPro" id="IPR003783">
    <property type="entry name" value="Regulatory_RecX"/>
</dbReference>
<evidence type="ECO:0000313" key="11">
    <source>
        <dbReference type="Proteomes" id="UP000298681"/>
    </source>
</evidence>
<dbReference type="InterPro" id="IPR053925">
    <property type="entry name" value="RecX_HTH_3rd"/>
</dbReference>
<evidence type="ECO:0000259" key="8">
    <source>
        <dbReference type="Pfam" id="PF21981"/>
    </source>
</evidence>
<dbReference type="Pfam" id="PF02631">
    <property type="entry name" value="RecX_HTH2"/>
    <property type="match status" value="1"/>
</dbReference>
<dbReference type="GO" id="GO:0005737">
    <property type="term" value="C:cytoplasm"/>
    <property type="evidence" value="ECO:0007669"/>
    <property type="project" value="UniProtKB-SubCell"/>
</dbReference>
<feature type="region of interest" description="Disordered" evidence="6">
    <location>
        <begin position="1"/>
        <end position="30"/>
    </location>
</feature>
<accession>A0A4Z1R6E8</accession>
<dbReference type="InterPro" id="IPR036388">
    <property type="entry name" value="WH-like_DNA-bd_sf"/>
</dbReference>
<name>A0A4Z1R6E8_9GAMM</name>
<dbReference type="AlphaFoldDB" id="A0A4Z1R6E8"/>
<gene>
    <name evidence="5" type="primary">recX</name>
    <name evidence="10" type="ORF">E4582_01675</name>
</gene>
<feature type="domain" description="RecX second three-helical" evidence="7">
    <location>
        <begin position="74"/>
        <end position="113"/>
    </location>
</feature>
<keyword evidence="4 5" id="KW-0963">Cytoplasm</keyword>
<comment type="function">
    <text evidence="5">Modulates RecA activity.</text>
</comment>
<dbReference type="InterPro" id="IPR053926">
    <property type="entry name" value="RecX_HTH_1st"/>
</dbReference>
<comment type="caution">
    <text evidence="10">The sequence shown here is derived from an EMBL/GenBank/DDBJ whole genome shotgun (WGS) entry which is preliminary data.</text>
</comment>
<evidence type="ECO:0000259" key="9">
    <source>
        <dbReference type="Pfam" id="PF21982"/>
    </source>
</evidence>
<evidence type="ECO:0000259" key="7">
    <source>
        <dbReference type="Pfam" id="PF02631"/>
    </source>
</evidence>
<keyword evidence="11" id="KW-1185">Reference proteome</keyword>
<dbReference type="PANTHER" id="PTHR33602">
    <property type="entry name" value="REGULATORY PROTEIN RECX FAMILY PROTEIN"/>
    <property type="match status" value="1"/>
</dbReference>
<dbReference type="PANTHER" id="PTHR33602:SF1">
    <property type="entry name" value="REGULATORY PROTEIN RECX FAMILY PROTEIN"/>
    <property type="match status" value="1"/>
</dbReference>
<dbReference type="Proteomes" id="UP000298681">
    <property type="component" value="Unassembled WGS sequence"/>
</dbReference>
<sequence length="179" mass="20031">MPAQDSGDASPGEAARQKKSRPRKEPTPAQRALALLVRREHSRRELERKLAARGVEREDARAAVDRMAEAGWQDDGRFAALLARSRAVSGYGPLRIRVELESHGLDAAVIDDAFRALAEAGDDSWLEQACDLVGRRFPVAADEDSDAMWKRRRKAADFLVRRGFDMDTVRRASAYELEE</sequence>
<dbReference type="RefSeq" id="WP_134674588.1">
    <property type="nucleotide sequence ID" value="NZ_SPUH01000001.1"/>
</dbReference>
<protein>
    <recommendedName>
        <fullName evidence="3 5">Regulatory protein RecX</fullName>
    </recommendedName>
</protein>
<organism evidence="10 11">
    <name type="scientific">Luteimonas yindakuii</name>
    <dbReference type="NCBI Taxonomy" id="2565782"/>
    <lineage>
        <taxon>Bacteria</taxon>
        <taxon>Pseudomonadati</taxon>
        <taxon>Pseudomonadota</taxon>
        <taxon>Gammaproteobacteria</taxon>
        <taxon>Lysobacterales</taxon>
        <taxon>Lysobacteraceae</taxon>
        <taxon>Luteimonas</taxon>
    </lineage>
</organism>
<feature type="domain" description="RecX first three-helical" evidence="9">
    <location>
        <begin position="30"/>
        <end position="67"/>
    </location>
</feature>
<evidence type="ECO:0000256" key="6">
    <source>
        <dbReference type="SAM" id="MobiDB-lite"/>
    </source>
</evidence>
<proteinExistence type="inferred from homology"/>
<dbReference type="HAMAP" id="MF_01114">
    <property type="entry name" value="RecX"/>
    <property type="match status" value="1"/>
</dbReference>